<evidence type="ECO:0008006" key="7">
    <source>
        <dbReference type="Google" id="ProtNLM"/>
    </source>
</evidence>
<comment type="caution">
    <text evidence="3">The sequence shown here is derived from an EMBL/GenBank/DDBJ whole genome shotgun (WGS) entry which is preliminary data.</text>
</comment>
<sequence length="320" mass="34575">MGHSLHRTLLAALPASLAAALLAGCTSPPVGRSGAGADGAGPGRPAAVEIPKITTAVIDPVPVEAYLLTEEQWTELGRAESVLRVRCMKRFGITYDEPMPTSGPTGQRISQYRYGKLDPSQTAVHGYENPGAHSSGTESDAEMRAAKEQRTEVGPRERMVLQGTDKPGEKTGKGGQDFNGRTVPEGGCIGEAQQTLGNYGDVEIANDVNLDSFGRSLRDERVLAVFAKWSRCMERKGYHYRTPVDASSDKKWSGEKASPEEKTVATTDAVCKMENNVAGVWYAVDVAYQKQAIERHAEELDQVRKSIEAQLKVAGEVLKD</sequence>
<feature type="region of interest" description="Disordered" evidence="1">
    <location>
        <begin position="121"/>
        <end position="155"/>
    </location>
</feature>
<keyword evidence="2" id="KW-0732">Signal</keyword>
<evidence type="ECO:0000313" key="6">
    <source>
        <dbReference type="Proteomes" id="UP000530403"/>
    </source>
</evidence>
<reference evidence="3 5" key="1">
    <citation type="submission" date="2020-05" db="EMBL/GenBank/DDBJ databases">
        <title>Whole genome shotgun sequence of Streptomyces fulvorobeus NBRC 15897.</title>
        <authorList>
            <person name="Komaki H."/>
            <person name="Tamura T."/>
        </authorList>
    </citation>
    <scope>NUCLEOTIDE SEQUENCE [LARGE SCALE GENOMIC DNA]</scope>
    <source>
        <strain evidence="3 5">NBRC 15897</strain>
    </source>
</reference>
<evidence type="ECO:0000256" key="2">
    <source>
        <dbReference type="SAM" id="SignalP"/>
    </source>
</evidence>
<name>A0A7J0BZE1_9ACTN</name>
<gene>
    <name evidence="4" type="ORF">HEB29_000412</name>
    <name evidence="3" type="ORF">Sfulv_04400</name>
</gene>
<evidence type="ECO:0000256" key="1">
    <source>
        <dbReference type="SAM" id="MobiDB-lite"/>
    </source>
</evidence>
<accession>A0A7J0BZE1</accession>
<dbReference type="EMBL" id="JACCCF010000001">
    <property type="protein sequence ID" value="NYE39401.1"/>
    <property type="molecule type" value="Genomic_DNA"/>
</dbReference>
<protein>
    <recommendedName>
        <fullName evidence="7">Lipoprotein</fullName>
    </recommendedName>
</protein>
<organism evidence="3 5">
    <name type="scientific">Streptomyces fulvorobeus</name>
    <dbReference type="NCBI Taxonomy" id="284028"/>
    <lineage>
        <taxon>Bacteria</taxon>
        <taxon>Bacillati</taxon>
        <taxon>Actinomycetota</taxon>
        <taxon>Actinomycetes</taxon>
        <taxon>Kitasatosporales</taxon>
        <taxon>Streptomycetaceae</taxon>
        <taxon>Streptomyces</taxon>
    </lineage>
</organism>
<evidence type="ECO:0000313" key="4">
    <source>
        <dbReference type="EMBL" id="NYE39401.1"/>
    </source>
</evidence>
<dbReference type="EMBL" id="BLWC01000001">
    <property type="protein sequence ID" value="GFM95629.1"/>
    <property type="molecule type" value="Genomic_DNA"/>
</dbReference>
<evidence type="ECO:0000313" key="3">
    <source>
        <dbReference type="EMBL" id="GFM95629.1"/>
    </source>
</evidence>
<feature type="compositionally biased region" description="Basic and acidic residues" evidence="1">
    <location>
        <begin position="141"/>
        <end position="155"/>
    </location>
</feature>
<proteinExistence type="predicted"/>
<feature type="chain" id="PRO_5038314347" description="Lipoprotein" evidence="2">
    <location>
        <begin position="24"/>
        <end position="320"/>
    </location>
</feature>
<dbReference type="Proteomes" id="UP000498980">
    <property type="component" value="Unassembled WGS sequence"/>
</dbReference>
<evidence type="ECO:0000313" key="5">
    <source>
        <dbReference type="Proteomes" id="UP000498980"/>
    </source>
</evidence>
<reference evidence="4 6" key="2">
    <citation type="submission" date="2020-07" db="EMBL/GenBank/DDBJ databases">
        <title>Sequencing the genomes of 1000 actinobacteria strains.</title>
        <authorList>
            <person name="Klenk H.-P."/>
        </authorList>
    </citation>
    <scope>NUCLEOTIDE SEQUENCE [LARGE SCALE GENOMIC DNA]</scope>
    <source>
        <strain evidence="4 6">DSM 41455</strain>
    </source>
</reference>
<dbReference type="PROSITE" id="PS51257">
    <property type="entry name" value="PROKAR_LIPOPROTEIN"/>
    <property type="match status" value="1"/>
</dbReference>
<dbReference type="AlphaFoldDB" id="A0A7J0BZE1"/>
<dbReference type="Proteomes" id="UP000530403">
    <property type="component" value="Unassembled WGS sequence"/>
</dbReference>
<feature type="signal peptide" evidence="2">
    <location>
        <begin position="1"/>
        <end position="23"/>
    </location>
</feature>
<dbReference type="RefSeq" id="WP_173310707.1">
    <property type="nucleotide sequence ID" value="NZ_BAAAUE010000008.1"/>
</dbReference>
<keyword evidence="5" id="KW-1185">Reference proteome</keyword>